<proteinExistence type="predicted"/>
<protein>
    <submittedName>
        <fullName evidence="1">Uncharacterized protein</fullName>
    </submittedName>
</protein>
<organism evidence="1 2">
    <name type="scientific">Wuchereria bancrofti</name>
    <dbReference type="NCBI Taxonomy" id="6293"/>
    <lineage>
        <taxon>Eukaryota</taxon>
        <taxon>Metazoa</taxon>
        <taxon>Ecdysozoa</taxon>
        <taxon>Nematoda</taxon>
        <taxon>Chromadorea</taxon>
        <taxon>Rhabditida</taxon>
        <taxon>Spirurina</taxon>
        <taxon>Spiruromorpha</taxon>
        <taxon>Filarioidea</taxon>
        <taxon>Onchocercidae</taxon>
        <taxon>Wuchereria</taxon>
    </lineage>
</organism>
<sequence>MRAIVVLLSNSDIIRTFAAAAVAAAAAAAAATAVPNAARQDQDENDVTVETVTLVSAR</sequence>
<dbReference type="Proteomes" id="UP000004810">
    <property type="component" value="Unassembled WGS sequence"/>
</dbReference>
<comment type="caution">
    <text evidence="1">The sequence shown here is derived from an EMBL/GenBank/DDBJ whole genome shotgun (WGS) entry which is preliminary data.</text>
</comment>
<gene>
    <name evidence="1" type="ORF">WUBG_03802</name>
</gene>
<accession>J9BDL8</accession>
<name>J9BDL8_WUCBA</name>
<dbReference type="AlphaFoldDB" id="J9BDL8"/>
<dbReference type="EMBL" id="ADBV01001215">
    <property type="protein sequence ID" value="EJW85290.1"/>
    <property type="molecule type" value="Genomic_DNA"/>
</dbReference>
<evidence type="ECO:0000313" key="2">
    <source>
        <dbReference type="Proteomes" id="UP000004810"/>
    </source>
</evidence>
<reference evidence="2" key="1">
    <citation type="submission" date="2012-08" db="EMBL/GenBank/DDBJ databases">
        <title>The Genome Sequence of Wuchereria bancrofti.</title>
        <authorList>
            <person name="Nutman T.B."/>
            <person name="Fink D.L."/>
            <person name="Russ C."/>
            <person name="Young S."/>
            <person name="Zeng Q."/>
            <person name="Koehrsen M."/>
            <person name="Alvarado L."/>
            <person name="Berlin A."/>
            <person name="Chapman S.B."/>
            <person name="Chen Z."/>
            <person name="Freedman E."/>
            <person name="Gellesch M."/>
            <person name="Goldberg J."/>
            <person name="Griggs A."/>
            <person name="Gujja S."/>
            <person name="Heilman E.R."/>
            <person name="Heiman D."/>
            <person name="Hepburn T."/>
            <person name="Howarth C."/>
            <person name="Jen D."/>
            <person name="Larson L."/>
            <person name="Lewis B."/>
            <person name="Mehta T."/>
            <person name="Park D."/>
            <person name="Pearson M."/>
            <person name="Roberts A."/>
            <person name="Saif S."/>
            <person name="Shea T."/>
            <person name="Shenoy N."/>
            <person name="Sisk P."/>
            <person name="Stolte C."/>
            <person name="Sykes S."/>
            <person name="Walk T."/>
            <person name="White J."/>
            <person name="Yandava C."/>
            <person name="Haas B."/>
            <person name="Henn M.R."/>
            <person name="Nusbaum C."/>
            <person name="Birren B."/>
        </authorList>
    </citation>
    <scope>NUCLEOTIDE SEQUENCE [LARGE SCALE GENOMIC DNA]</scope>
    <source>
        <strain evidence="2">NA</strain>
    </source>
</reference>
<evidence type="ECO:0000313" key="1">
    <source>
        <dbReference type="EMBL" id="EJW85290.1"/>
    </source>
</evidence>